<accession>A0A3N5A550</accession>
<keyword evidence="8 10" id="KW-0238">DNA-binding</keyword>
<evidence type="ECO:0000259" key="12">
    <source>
        <dbReference type="Pfam" id="PF17946"/>
    </source>
</evidence>
<evidence type="ECO:0000256" key="11">
    <source>
        <dbReference type="SAM" id="MobiDB-lite"/>
    </source>
</evidence>
<keyword evidence="9 10" id="KW-0234">DNA repair</keyword>
<keyword evidence="6 10" id="KW-0269">Exonuclease</keyword>
<name>A0A3N5A550_9MICO</name>
<evidence type="ECO:0000256" key="3">
    <source>
        <dbReference type="ARBA" id="ARBA00022763"/>
    </source>
</evidence>
<dbReference type="InterPro" id="IPR013986">
    <property type="entry name" value="DExx_box_DNA_helicase_dom_sf"/>
</dbReference>
<evidence type="ECO:0000256" key="7">
    <source>
        <dbReference type="ARBA" id="ARBA00022840"/>
    </source>
</evidence>
<protein>
    <recommendedName>
        <fullName evidence="10">RecBCD enzyme subunit RecC</fullName>
    </recommendedName>
    <alternativeName>
        <fullName evidence="10">Exonuclease V subunit RecC</fullName>
        <shortName evidence="10">ExoV subunit RecC</shortName>
    </alternativeName>
    <alternativeName>
        <fullName evidence="10">Helicase/nuclease RecBCD subunit RecC</fullName>
    </alternativeName>
</protein>
<dbReference type="InterPro" id="IPR027417">
    <property type="entry name" value="P-loop_NTPase"/>
</dbReference>
<dbReference type="PIRSF" id="PIRSF000980">
    <property type="entry name" value="RecC"/>
    <property type="match status" value="1"/>
</dbReference>
<keyword evidence="4 10" id="KW-0378">Hydrolase</keyword>
<keyword evidence="3 10" id="KW-0227">DNA damage</keyword>
<dbReference type="NCBIfam" id="TIGR01450">
    <property type="entry name" value="recC"/>
    <property type="match status" value="1"/>
</dbReference>
<keyword evidence="2 10" id="KW-0547">Nucleotide-binding</keyword>
<dbReference type="PANTHER" id="PTHR30591:SF1">
    <property type="entry name" value="RECBCD ENZYME SUBUNIT RECC"/>
    <property type="match status" value="1"/>
</dbReference>
<dbReference type="GO" id="GO:0003677">
    <property type="term" value="F:DNA binding"/>
    <property type="evidence" value="ECO:0007669"/>
    <property type="project" value="UniProtKB-UniRule"/>
</dbReference>
<dbReference type="OrthoDB" id="9762834at2"/>
<dbReference type="GO" id="GO:0005524">
    <property type="term" value="F:ATP binding"/>
    <property type="evidence" value="ECO:0007669"/>
    <property type="project" value="UniProtKB-UniRule"/>
</dbReference>
<reference evidence="13 14" key="1">
    <citation type="submission" date="2018-11" db="EMBL/GenBank/DDBJ databases">
        <title>Sequencing the genomes of 1000 actinobacteria strains.</title>
        <authorList>
            <person name="Klenk H.-P."/>
        </authorList>
    </citation>
    <scope>NUCLEOTIDE SEQUENCE [LARGE SCALE GENOMIC DNA]</scope>
    <source>
        <strain evidence="13 14">DSM 14418</strain>
    </source>
</reference>
<dbReference type="GO" id="GO:0000724">
    <property type="term" value="P:double-strand break repair via homologous recombination"/>
    <property type="evidence" value="ECO:0007669"/>
    <property type="project" value="UniProtKB-UniRule"/>
</dbReference>
<proteinExistence type="inferred from homology"/>
<dbReference type="Pfam" id="PF17946">
    <property type="entry name" value="RecC_C"/>
    <property type="match status" value="1"/>
</dbReference>
<dbReference type="SUPFAM" id="SSF52540">
    <property type="entry name" value="P-loop containing nucleoside triphosphate hydrolases"/>
    <property type="match status" value="2"/>
</dbReference>
<dbReference type="SUPFAM" id="SSF52980">
    <property type="entry name" value="Restriction endonuclease-like"/>
    <property type="match status" value="1"/>
</dbReference>
<keyword evidence="1 10" id="KW-0540">Nuclease</keyword>
<dbReference type="InterPro" id="IPR006697">
    <property type="entry name" value="RecC"/>
</dbReference>
<dbReference type="GO" id="GO:0009338">
    <property type="term" value="C:exodeoxyribonuclease V complex"/>
    <property type="evidence" value="ECO:0007669"/>
    <property type="project" value="InterPro"/>
</dbReference>
<dbReference type="InterPro" id="IPR011335">
    <property type="entry name" value="Restrct_endonuc-II-like"/>
</dbReference>
<evidence type="ECO:0000256" key="9">
    <source>
        <dbReference type="ARBA" id="ARBA00023204"/>
    </source>
</evidence>
<dbReference type="RefSeq" id="WP_123916078.1">
    <property type="nucleotide sequence ID" value="NZ_RKRA01000001.1"/>
</dbReference>
<dbReference type="Gene3D" id="3.40.50.10930">
    <property type="match status" value="1"/>
</dbReference>
<evidence type="ECO:0000256" key="2">
    <source>
        <dbReference type="ARBA" id="ARBA00022741"/>
    </source>
</evidence>
<comment type="function">
    <text evidence="10">A helicase/nuclease that prepares dsDNA breaks (DSB) for recombinational DNA repair. Binds to DSBs and unwinds DNA via a highly rapid and processive ATP-dependent bidirectional helicase activity. Unwinds dsDNA until it encounters a Chi (crossover hotspot instigator) sequence from the 3' direction. Cuts ssDNA a few nucleotides 3' to the Chi site. The properties and activities of the enzyme are changed at Chi. The Chi-altered holoenzyme produces a long 3'-ssDNA overhang and facilitates RecA-binding to the ssDNA for homologous DNA recombination and repair. Holoenzyme degrades any linearized DNA that is unable to undergo homologous recombination. In the holoenzyme this subunit recognizes the wild-type Chi sequence, and when added to isolated RecB increases its ATP-dependent helicase processivity.</text>
</comment>
<keyword evidence="5 10" id="KW-0347">Helicase</keyword>
<dbReference type="Pfam" id="PF04257">
    <property type="entry name" value="Exonuc_V_gamma"/>
    <property type="match status" value="1"/>
</dbReference>
<dbReference type="EMBL" id="RKRA01000001">
    <property type="protein sequence ID" value="RPF26901.1"/>
    <property type="molecule type" value="Genomic_DNA"/>
</dbReference>
<evidence type="ECO:0000256" key="8">
    <source>
        <dbReference type="ARBA" id="ARBA00023125"/>
    </source>
</evidence>
<feature type="domain" description="RecC C-terminal" evidence="12">
    <location>
        <begin position="831"/>
        <end position="1055"/>
    </location>
</feature>
<comment type="miscellaneous">
    <text evidence="10">In the RecBCD complex, RecB has a slow 3'-5' helicase, an exonuclease activity and loads RecA onto ssDNA, RecD has a fast 5'-3' helicase activity, while RecC stimulates the ATPase and processivity of the RecB helicase and contributes to recognition of the Chi site.</text>
</comment>
<evidence type="ECO:0000313" key="13">
    <source>
        <dbReference type="EMBL" id="RPF26901.1"/>
    </source>
</evidence>
<dbReference type="Gene3D" id="1.10.10.990">
    <property type="match status" value="1"/>
</dbReference>
<dbReference type="Gene3D" id="1.10.10.160">
    <property type="match status" value="1"/>
</dbReference>
<dbReference type="Proteomes" id="UP000280726">
    <property type="component" value="Unassembled WGS sequence"/>
</dbReference>
<sequence length="1137" mass="122520">MLHLHRSERADALIAPLAAVLTEPPEDAFAADVVAVPTRGVERWVAQRLSHHLGAGDGEAGICANVTFGSPARLVADVVTAAAGVDPDEDPWRTERLTWPLLEVVDASAGEPWCAVLDRHLGAGEDDEVRHGRRLALARHLARLFDSYAAQRPGMTGAWARGLDDDGAGAAVPPDLAWQPELWRRLRERIGVPSPGEYLPDALLALTERPASVDLPARLSVFGPTRLPEDQLRVLRALAVHRDVHLWLPHPSPALWDRVAAAPRPASPRRRDQRTHAHHPLLASMARDATELQLRLTAEPGGAVVEHHPASAPTHTLLGALQERLRADDPRPGPHRLAADDRSVQVHACHGRARQVEVLREVLAGLFADDHTLEPRDVVVMSPDIETIAPLVTATFGLAVDEPAAGPAAEPHPGQLLRVRLADRSPSHTNPLLALLAALLALADGRVTVSEVLDLAAGEPVRRRFRFSDDDLARVRDWSVETGVHWGEDGARRARFGLPDLRQGTWEVALDRVLLGAAMAEEDHRFVGHALPLDDVDSTDVDLAGRLAELLDRLADVLRTLAGPHPLGTWLDHLDRALTLLADPAEDWQGVQARWVLGDVRDSAHPAGEDYEGADLRLPDVRALLDDRLAGRPTRAGFRTGALTMCSMEPMRAVPHRVVCLLGVDDGTFPRGTSADGDDVLLRDPCVGERDRRSEDRQIFLDAVAAAGEHLVVLYSGADERTGAARPPAVPVGELLDAVDQAAASPDGRPVREHVLVRHPLQVVDERNFLPGALGRPGPLSFDAVAHAAALAGRGERSGGGPFLTAPLPPERPVPGSRASNGDAGAESPVVDLADLVAMLEHPVKWFLRRRLQISLAGETEDVEDRLPLELDPLEAWQIGDRLLTARLDGADPNRAFNAEWRRGEVPPKELGRAVLLDVGGRVEPVAVAAGRYTAGEARAVDLTLSLPSGTVLTGTVPGVHGTTVVRATYSKLAPKHRLRAWVQALALAAAQGGQWRAVTVGRPPGTRPGALIATVTAPAQAQALARLDELVHLRALAAREPLPMPVPVSCAYGTSRFAGDSEVQALESAGREWAAAARFPDEHHDLCWGAGASLADILGEPTDDERPWWPEDRSRLGVLARRVWEPLLAHEETEPA</sequence>
<evidence type="ECO:0000256" key="5">
    <source>
        <dbReference type="ARBA" id="ARBA00022806"/>
    </source>
</evidence>
<dbReference type="Gene3D" id="3.40.50.300">
    <property type="entry name" value="P-loop containing nucleotide triphosphate hydrolases"/>
    <property type="match status" value="2"/>
</dbReference>
<comment type="caution">
    <text evidence="13">The sequence shown here is derived from an EMBL/GenBank/DDBJ whole genome shotgun (WGS) entry which is preliminary data.</text>
</comment>
<feature type="region of interest" description="Disordered" evidence="11">
    <location>
        <begin position="795"/>
        <end position="826"/>
    </location>
</feature>
<evidence type="ECO:0000256" key="6">
    <source>
        <dbReference type="ARBA" id="ARBA00022839"/>
    </source>
</evidence>
<evidence type="ECO:0000256" key="10">
    <source>
        <dbReference type="HAMAP-Rule" id="MF_01486"/>
    </source>
</evidence>
<evidence type="ECO:0000256" key="1">
    <source>
        <dbReference type="ARBA" id="ARBA00022722"/>
    </source>
</evidence>
<evidence type="ECO:0000313" key="14">
    <source>
        <dbReference type="Proteomes" id="UP000280726"/>
    </source>
</evidence>
<comment type="subunit">
    <text evidence="10">Heterotrimer of RecB, RecC and RecD. All subunits contribute to DNA-binding.</text>
</comment>
<keyword evidence="7 10" id="KW-0067">ATP-binding</keyword>
<dbReference type="InterPro" id="IPR041500">
    <property type="entry name" value="RecC_C"/>
</dbReference>
<dbReference type="AlphaFoldDB" id="A0A3N5A550"/>
<dbReference type="PANTHER" id="PTHR30591">
    <property type="entry name" value="RECBCD ENZYME SUBUNIT RECC"/>
    <property type="match status" value="1"/>
</dbReference>
<dbReference type="HAMAP" id="MF_01486">
    <property type="entry name" value="RecC"/>
    <property type="match status" value="1"/>
</dbReference>
<gene>
    <name evidence="10" type="primary">recC</name>
    <name evidence="13" type="ORF">EDD32_1360</name>
</gene>
<dbReference type="GO" id="GO:0008854">
    <property type="term" value="F:exodeoxyribonuclease V activity"/>
    <property type="evidence" value="ECO:0007669"/>
    <property type="project" value="InterPro"/>
</dbReference>
<organism evidence="13 14">
    <name type="scientific">Georgenia muralis</name>
    <dbReference type="NCBI Taxonomy" id="154117"/>
    <lineage>
        <taxon>Bacteria</taxon>
        <taxon>Bacillati</taxon>
        <taxon>Actinomycetota</taxon>
        <taxon>Actinomycetes</taxon>
        <taxon>Micrococcales</taxon>
        <taxon>Bogoriellaceae</taxon>
        <taxon>Georgenia</taxon>
    </lineage>
</organism>
<comment type="similarity">
    <text evidence="10">Belongs to the RecC family.</text>
</comment>
<dbReference type="GO" id="GO:0003678">
    <property type="term" value="F:DNA helicase activity"/>
    <property type="evidence" value="ECO:0007669"/>
    <property type="project" value="UniProtKB-UniRule"/>
</dbReference>
<evidence type="ECO:0000256" key="4">
    <source>
        <dbReference type="ARBA" id="ARBA00022801"/>
    </source>
</evidence>
<keyword evidence="14" id="KW-1185">Reference proteome</keyword>